<dbReference type="PANTHER" id="PTHR12100:SF0">
    <property type="entry name" value="EXOCYST COMPLEX COMPONENT 5"/>
    <property type="match status" value="1"/>
</dbReference>
<dbReference type="GO" id="GO:0006887">
    <property type="term" value="P:exocytosis"/>
    <property type="evidence" value="ECO:0007669"/>
    <property type="project" value="UniProtKB-KW"/>
</dbReference>
<proteinExistence type="predicted"/>
<feature type="region of interest" description="Disordered" evidence="1">
    <location>
        <begin position="36"/>
        <end position="75"/>
    </location>
</feature>
<reference evidence="3" key="1">
    <citation type="submission" date="2023-12" db="EMBL/GenBank/DDBJ databases">
        <title>Genome assembly of Anisodus tanguticus.</title>
        <authorList>
            <person name="Wang Y.-J."/>
        </authorList>
    </citation>
    <scope>NUCLEOTIDE SEQUENCE</scope>
    <source>
        <strain evidence="3">KB-2021</strain>
        <tissue evidence="3">Leaf</tissue>
    </source>
</reference>
<evidence type="ECO:0000313" key="4">
    <source>
        <dbReference type="Proteomes" id="UP001291623"/>
    </source>
</evidence>
<sequence length="578" mass="63411">MRETRDGLKADRFSRSASADTNPLVLDIDDFKILPSYQEEESDSAEGHANGIGSDALPNGNLQTPPDAGKLAQGPSSPLFPEVDTLLSLFKNSCKQLVDLRKQIDGNLSNLKTEVAVQDTEHQKTLSEIDPLVSFVVTFFTVYFDRCSISFMLLGAAFYLDKDLKFKFTEHCNVHLEKGVDGLFDSFARLDLRISSVGQTAAKIGDHLQSADALREVASQTIELIKYLMEFNSSPGDLMELSPLFSDDSRVAEAASIAQRLSLTESLFLPHKDIYIEYEQASLRQLYKAKMEELRAEVQQSSESSGTIGSSKGASMASSHQKISVTVVTEFVRLNEEAVSRCTLFSSQPAAIAANVRAVFTCLLDQVYTYITDGLERARDSLTEAAALRERFVLGTIVNRRVAAAAASAAEAAAAAGESSFRSFMVSVQRCGSSVAIVQQYFANSISRLLLPVDGAHAASCEEMAIAMSSAEGAAYKGLQQCIETVMAEVERVLSTEQKATDYRSPDNGIPPTIDQHKLDQRLRLKRDITEYGEFVCSFNTPSVDEKFEQLAMFIQLREDYKSAKLAARLSSLWPSSS</sequence>
<dbReference type="AlphaFoldDB" id="A0AAE1VCC6"/>
<comment type="caution">
    <text evidence="3">The sequence shown here is derived from an EMBL/GenBank/DDBJ whole genome shotgun (WGS) entry which is preliminary data.</text>
</comment>
<evidence type="ECO:0000256" key="1">
    <source>
        <dbReference type="SAM" id="MobiDB-lite"/>
    </source>
</evidence>
<evidence type="ECO:0000259" key="2">
    <source>
        <dbReference type="Pfam" id="PF07393"/>
    </source>
</evidence>
<protein>
    <recommendedName>
        <fullName evidence="2">Exocyst complex component Sec10-like alpha-helical bundle domain-containing protein</fullName>
    </recommendedName>
</protein>
<feature type="domain" description="Exocyst complex component Sec10-like alpha-helical bundle" evidence="2">
    <location>
        <begin position="206"/>
        <end position="509"/>
    </location>
</feature>
<gene>
    <name evidence="3" type="ORF">RND71_018773</name>
</gene>
<organism evidence="3 4">
    <name type="scientific">Anisodus tanguticus</name>
    <dbReference type="NCBI Taxonomy" id="243964"/>
    <lineage>
        <taxon>Eukaryota</taxon>
        <taxon>Viridiplantae</taxon>
        <taxon>Streptophyta</taxon>
        <taxon>Embryophyta</taxon>
        <taxon>Tracheophyta</taxon>
        <taxon>Spermatophyta</taxon>
        <taxon>Magnoliopsida</taxon>
        <taxon>eudicotyledons</taxon>
        <taxon>Gunneridae</taxon>
        <taxon>Pentapetalae</taxon>
        <taxon>asterids</taxon>
        <taxon>lamiids</taxon>
        <taxon>Solanales</taxon>
        <taxon>Solanaceae</taxon>
        <taxon>Solanoideae</taxon>
        <taxon>Hyoscyameae</taxon>
        <taxon>Anisodus</taxon>
    </lineage>
</organism>
<dbReference type="InterPro" id="IPR009976">
    <property type="entry name" value="Sec10-like"/>
</dbReference>
<dbReference type="GO" id="GO:0000145">
    <property type="term" value="C:exocyst"/>
    <property type="evidence" value="ECO:0007669"/>
    <property type="project" value="TreeGrafter"/>
</dbReference>
<dbReference type="InterPro" id="IPR048627">
    <property type="entry name" value="Sec10_HB"/>
</dbReference>
<dbReference type="GO" id="GO:0006893">
    <property type="term" value="P:Golgi to plasma membrane transport"/>
    <property type="evidence" value="ECO:0007669"/>
    <property type="project" value="TreeGrafter"/>
</dbReference>
<evidence type="ECO:0000313" key="3">
    <source>
        <dbReference type="EMBL" id="KAK4363532.1"/>
    </source>
</evidence>
<dbReference type="Proteomes" id="UP001291623">
    <property type="component" value="Unassembled WGS sequence"/>
</dbReference>
<accession>A0AAE1VCC6</accession>
<dbReference type="Pfam" id="PF07393">
    <property type="entry name" value="Sec10_HB"/>
    <property type="match status" value="1"/>
</dbReference>
<dbReference type="PANTHER" id="PTHR12100">
    <property type="entry name" value="SEC10"/>
    <property type="match status" value="1"/>
</dbReference>
<keyword evidence="4" id="KW-1185">Reference proteome</keyword>
<name>A0AAE1VCC6_9SOLA</name>
<dbReference type="EMBL" id="JAVYJV010000009">
    <property type="protein sequence ID" value="KAK4363532.1"/>
    <property type="molecule type" value="Genomic_DNA"/>
</dbReference>